<dbReference type="PANTHER" id="PTHR12215">
    <property type="entry name" value="PHOSPHOPANTETHEINE TRANSFERASE"/>
    <property type="match status" value="1"/>
</dbReference>
<dbReference type="PANTHER" id="PTHR12215:SF10">
    <property type="entry name" value="L-AMINOADIPATE-SEMIALDEHYDE DEHYDROGENASE-PHOSPHOPANTETHEINYL TRANSFERASE"/>
    <property type="match status" value="1"/>
</dbReference>
<keyword evidence="5" id="KW-1185">Reference proteome</keyword>
<evidence type="ECO:0000313" key="5">
    <source>
        <dbReference type="Proteomes" id="UP001163115"/>
    </source>
</evidence>
<protein>
    <submittedName>
        <fullName evidence="4">4'-phosphopantetheinyl transferase superfamily protein</fullName>
    </submittedName>
</protein>
<dbReference type="Proteomes" id="UP001163115">
    <property type="component" value="Chromosome"/>
</dbReference>
<dbReference type="Gene3D" id="3.90.470.20">
    <property type="entry name" value="4'-phosphopantetheinyl transferase domain"/>
    <property type="match status" value="2"/>
</dbReference>
<evidence type="ECO:0000313" key="4">
    <source>
        <dbReference type="EMBL" id="WAJ25584.1"/>
    </source>
</evidence>
<keyword evidence="2 4" id="KW-0808">Transferase</keyword>
<evidence type="ECO:0000256" key="1">
    <source>
        <dbReference type="ARBA" id="ARBA00010990"/>
    </source>
</evidence>
<evidence type="ECO:0000259" key="3">
    <source>
        <dbReference type="Pfam" id="PF01648"/>
    </source>
</evidence>
<dbReference type="InterPro" id="IPR037143">
    <property type="entry name" value="4-PPantetheinyl_Trfase_dom_sf"/>
</dbReference>
<proteinExistence type="inferred from homology"/>
<dbReference type="InterPro" id="IPR008278">
    <property type="entry name" value="4-PPantetheinyl_Trfase_dom"/>
</dbReference>
<name>A0ABY7AFS2_9FIRM</name>
<dbReference type="GO" id="GO:0016740">
    <property type="term" value="F:transferase activity"/>
    <property type="evidence" value="ECO:0007669"/>
    <property type="project" value="UniProtKB-KW"/>
</dbReference>
<dbReference type="EMBL" id="CP113524">
    <property type="protein sequence ID" value="WAJ25584.1"/>
    <property type="molecule type" value="Genomic_DNA"/>
</dbReference>
<dbReference type="RefSeq" id="WP_035317624.1">
    <property type="nucleotide sequence ID" value="NZ_CP113524.1"/>
</dbReference>
<accession>A0ABY7AFS2</accession>
<gene>
    <name evidence="4" type="ORF">OW255_08760</name>
</gene>
<reference evidence="4" key="1">
    <citation type="submission" date="2022-11" db="EMBL/GenBank/DDBJ databases">
        <title>Lacrimispora xylanolytica sy1, complete genome.</title>
        <authorList>
            <person name="Choi S."/>
        </authorList>
    </citation>
    <scope>NUCLEOTIDE SEQUENCE</scope>
    <source>
        <strain evidence="4">Sy1</strain>
    </source>
</reference>
<organism evidence="4 5">
    <name type="scientific">Lacrimispora xylanolytica</name>
    <dbReference type="NCBI Taxonomy" id="29375"/>
    <lineage>
        <taxon>Bacteria</taxon>
        <taxon>Bacillati</taxon>
        <taxon>Bacillota</taxon>
        <taxon>Clostridia</taxon>
        <taxon>Lachnospirales</taxon>
        <taxon>Lachnospiraceae</taxon>
        <taxon>Lacrimispora</taxon>
    </lineage>
</organism>
<dbReference type="Pfam" id="PF01648">
    <property type="entry name" value="ACPS"/>
    <property type="match status" value="1"/>
</dbReference>
<dbReference type="SUPFAM" id="SSF56214">
    <property type="entry name" value="4'-phosphopantetheinyl transferase"/>
    <property type="match status" value="2"/>
</dbReference>
<dbReference type="InterPro" id="IPR050559">
    <property type="entry name" value="P-Pant_transferase_sf"/>
</dbReference>
<evidence type="ECO:0000256" key="2">
    <source>
        <dbReference type="ARBA" id="ARBA00022679"/>
    </source>
</evidence>
<feature type="domain" description="4'-phosphopantetheinyl transferase" evidence="3">
    <location>
        <begin position="85"/>
        <end position="164"/>
    </location>
</feature>
<sequence length="197" mass="22593">MIEIYLSENEIPEGVKKHEWEHQLGRKLLILGLKELYGIEEHELTDLQVTTGIHGKPCLKDFPQIHYNISHTDGMVICGFSDREIGVDVERMRPYGDGILRKVLSESENRFISGLPQKEREEYFFKIWTLKESYGKAVGCGIAMPLSQISFTLTEKENPLCSVPGYSFYQKRLSGGYIFSACREGDETFQVTFQPVF</sequence>
<comment type="similarity">
    <text evidence="1">Belongs to the P-Pant transferase superfamily. Gsp/Sfp/HetI/AcpT family.</text>
</comment>